<feature type="non-terminal residue" evidence="2">
    <location>
        <position position="1"/>
    </location>
</feature>
<dbReference type="Proteomes" id="UP001381693">
    <property type="component" value="Unassembled WGS sequence"/>
</dbReference>
<evidence type="ECO:0000313" key="2">
    <source>
        <dbReference type="EMBL" id="KAK7071474.1"/>
    </source>
</evidence>
<keyword evidence="3" id="KW-1185">Reference proteome</keyword>
<comment type="caution">
    <text evidence="2">The sequence shown here is derived from an EMBL/GenBank/DDBJ whole genome shotgun (WGS) entry which is preliminary data.</text>
</comment>
<proteinExistence type="predicted"/>
<dbReference type="EMBL" id="JAXCGZ010014472">
    <property type="protein sequence ID" value="KAK7071474.1"/>
    <property type="molecule type" value="Genomic_DNA"/>
</dbReference>
<sequence length="142" mass="15901">EPLEIKEESVEARETVIERTPQENEGGTINCFEAGNPRMPDEEPQQTSSPSKRMRILPPAPRTVDSLRPKWRPTSAHLLPSFSISNSFTLSVMVNIFLCRLGSLPEALEDDGRLGGIAKVEYVNKINHNHKVLISTTRMAHI</sequence>
<dbReference type="AlphaFoldDB" id="A0AAN8X202"/>
<evidence type="ECO:0000313" key="3">
    <source>
        <dbReference type="Proteomes" id="UP001381693"/>
    </source>
</evidence>
<feature type="region of interest" description="Disordered" evidence="1">
    <location>
        <begin position="20"/>
        <end position="68"/>
    </location>
</feature>
<accession>A0AAN8X202</accession>
<evidence type="ECO:0000256" key="1">
    <source>
        <dbReference type="SAM" id="MobiDB-lite"/>
    </source>
</evidence>
<protein>
    <submittedName>
        <fullName evidence="2">Uncharacterized protein</fullName>
    </submittedName>
</protein>
<gene>
    <name evidence="2" type="ORF">SK128_014177</name>
</gene>
<name>A0AAN8X202_HALRR</name>
<reference evidence="2 3" key="1">
    <citation type="submission" date="2023-11" db="EMBL/GenBank/DDBJ databases">
        <title>Halocaridina rubra genome assembly.</title>
        <authorList>
            <person name="Smith C."/>
        </authorList>
    </citation>
    <scope>NUCLEOTIDE SEQUENCE [LARGE SCALE GENOMIC DNA]</scope>
    <source>
        <strain evidence="2">EP-1</strain>
        <tissue evidence="2">Whole</tissue>
    </source>
</reference>
<organism evidence="2 3">
    <name type="scientific">Halocaridina rubra</name>
    <name type="common">Hawaiian red shrimp</name>
    <dbReference type="NCBI Taxonomy" id="373956"/>
    <lineage>
        <taxon>Eukaryota</taxon>
        <taxon>Metazoa</taxon>
        <taxon>Ecdysozoa</taxon>
        <taxon>Arthropoda</taxon>
        <taxon>Crustacea</taxon>
        <taxon>Multicrustacea</taxon>
        <taxon>Malacostraca</taxon>
        <taxon>Eumalacostraca</taxon>
        <taxon>Eucarida</taxon>
        <taxon>Decapoda</taxon>
        <taxon>Pleocyemata</taxon>
        <taxon>Caridea</taxon>
        <taxon>Atyoidea</taxon>
        <taxon>Atyidae</taxon>
        <taxon>Halocaridina</taxon>
    </lineage>
</organism>